<evidence type="ECO:0000256" key="6">
    <source>
        <dbReference type="ARBA" id="ARBA00023015"/>
    </source>
</evidence>
<keyword evidence="11" id="KW-1185">Reference proteome</keyword>
<evidence type="ECO:0000313" key="11">
    <source>
        <dbReference type="Proteomes" id="UP000316079"/>
    </source>
</evidence>
<gene>
    <name evidence="10" type="ORF">DNTS_001189</name>
</gene>
<keyword evidence="8" id="KW-0539">Nucleus</keyword>
<keyword evidence="5" id="KW-0007">Acetylation</keyword>
<feature type="compositionally biased region" description="Polar residues" evidence="9">
    <location>
        <begin position="844"/>
        <end position="854"/>
    </location>
</feature>
<name>A0A553Q5X7_9TELE</name>
<feature type="compositionally biased region" description="Polar residues" evidence="9">
    <location>
        <begin position="669"/>
        <end position="678"/>
    </location>
</feature>
<feature type="compositionally biased region" description="Low complexity" evidence="9">
    <location>
        <begin position="930"/>
        <end position="962"/>
    </location>
</feature>
<feature type="compositionally biased region" description="Basic and acidic residues" evidence="9">
    <location>
        <begin position="382"/>
        <end position="392"/>
    </location>
</feature>
<keyword evidence="4" id="KW-0832">Ubl conjugation</keyword>
<dbReference type="Proteomes" id="UP000316079">
    <property type="component" value="Unassembled WGS sequence"/>
</dbReference>
<accession>A0A553Q5X7</accession>
<evidence type="ECO:0008006" key="12">
    <source>
        <dbReference type="Google" id="ProtNLM"/>
    </source>
</evidence>
<feature type="compositionally biased region" description="Low complexity" evidence="9">
    <location>
        <begin position="207"/>
        <end position="221"/>
    </location>
</feature>
<feature type="compositionally biased region" description="Low complexity" evidence="9">
    <location>
        <begin position="447"/>
        <end position="459"/>
    </location>
</feature>
<evidence type="ECO:0000256" key="9">
    <source>
        <dbReference type="SAM" id="MobiDB-lite"/>
    </source>
</evidence>
<dbReference type="GO" id="GO:0005634">
    <property type="term" value="C:nucleus"/>
    <property type="evidence" value="ECO:0007669"/>
    <property type="project" value="UniProtKB-SubCell"/>
</dbReference>
<keyword evidence="2" id="KW-1017">Isopeptide bond</keyword>
<feature type="region of interest" description="Disordered" evidence="9">
    <location>
        <begin position="1040"/>
        <end position="1114"/>
    </location>
</feature>
<feature type="compositionally biased region" description="Pro residues" evidence="9">
    <location>
        <begin position="976"/>
        <end position="988"/>
    </location>
</feature>
<feature type="compositionally biased region" description="Pro residues" evidence="9">
    <location>
        <begin position="681"/>
        <end position="699"/>
    </location>
</feature>
<organism evidence="10 11">
    <name type="scientific">Danionella cerebrum</name>
    <dbReference type="NCBI Taxonomy" id="2873325"/>
    <lineage>
        <taxon>Eukaryota</taxon>
        <taxon>Metazoa</taxon>
        <taxon>Chordata</taxon>
        <taxon>Craniata</taxon>
        <taxon>Vertebrata</taxon>
        <taxon>Euteleostomi</taxon>
        <taxon>Actinopterygii</taxon>
        <taxon>Neopterygii</taxon>
        <taxon>Teleostei</taxon>
        <taxon>Ostariophysi</taxon>
        <taxon>Cypriniformes</taxon>
        <taxon>Danionidae</taxon>
        <taxon>Danioninae</taxon>
        <taxon>Danionella</taxon>
    </lineage>
</organism>
<dbReference type="STRING" id="623744.A0A553Q5X7"/>
<comment type="subcellular location">
    <subcellularLocation>
        <location evidence="1">Nucleus</location>
    </subcellularLocation>
</comment>
<dbReference type="OrthoDB" id="6147534at2759"/>
<feature type="region of interest" description="Disordered" evidence="9">
    <location>
        <begin position="333"/>
        <end position="993"/>
    </location>
</feature>
<keyword evidence="7" id="KW-0804">Transcription</keyword>
<feature type="compositionally biased region" description="Low complexity" evidence="9">
    <location>
        <begin position="175"/>
        <end position="198"/>
    </location>
</feature>
<feature type="compositionally biased region" description="Low complexity" evidence="9">
    <location>
        <begin position="140"/>
        <end position="165"/>
    </location>
</feature>
<evidence type="ECO:0000313" key="10">
    <source>
        <dbReference type="EMBL" id="TRY85324.1"/>
    </source>
</evidence>
<protein>
    <recommendedName>
        <fullName evidence="12">Atrophin 1</fullName>
    </recommendedName>
</protein>
<feature type="compositionally biased region" description="Pro residues" evidence="9">
    <location>
        <begin position="827"/>
        <end position="838"/>
    </location>
</feature>
<evidence type="ECO:0000256" key="7">
    <source>
        <dbReference type="ARBA" id="ARBA00023163"/>
    </source>
</evidence>
<feature type="compositionally biased region" description="Basic and acidic residues" evidence="9">
    <location>
        <begin position="228"/>
        <end position="270"/>
    </location>
</feature>
<feature type="compositionally biased region" description="Polar residues" evidence="9">
    <location>
        <begin position="876"/>
        <end position="886"/>
    </location>
</feature>
<feature type="compositionally biased region" description="Polar residues" evidence="9">
    <location>
        <begin position="569"/>
        <end position="584"/>
    </location>
</feature>
<feature type="region of interest" description="Disordered" evidence="9">
    <location>
        <begin position="20"/>
        <end position="58"/>
    </location>
</feature>
<feature type="compositionally biased region" description="Pro residues" evidence="9">
    <location>
        <begin position="1382"/>
        <end position="1395"/>
    </location>
</feature>
<keyword evidence="6" id="KW-0805">Transcription regulation</keyword>
<proteinExistence type="predicted"/>
<feature type="compositionally biased region" description="Basic and acidic residues" evidence="9">
    <location>
        <begin position="116"/>
        <end position="130"/>
    </location>
</feature>
<feature type="non-terminal residue" evidence="10">
    <location>
        <position position="1"/>
    </location>
</feature>
<feature type="region of interest" description="Disordered" evidence="9">
    <location>
        <begin position="114"/>
        <end position="299"/>
    </location>
</feature>
<feature type="region of interest" description="Disordered" evidence="9">
    <location>
        <begin position="1324"/>
        <end position="1496"/>
    </location>
</feature>
<dbReference type="GO" id="GO:0003714">
    <property type="term" value="F:transcription corepressor activity"/>
    <property type="evidence" value="ECO:0007669"/>
    <property type="project" value="TreeGrafter"/>
</dbReference>
<dbReference type="EMBL" id="SRMA01026296">
    <property type="protein sequence ID" value="TRY85324.1"/>
    <property type="molecule type" value="Genomic_DNA"/>
</dbReference>
<feature type="compositionally biased region" description="Gly residues" evidence="9">
    <location>
        <begin position="1471"/>
        <end position="1493"/>
    </location>
</feature>
<feature type="compositionally biased region" description="Basic and acidic residues" evidence="9">
    <location>
        <begin position="49"/>
        <end position="58"/>
    </location>
</feature>
<feature type="compositionally biased region" description="Low complexity" evidence="9">
    <location>
        <begin position="887"/>
        <end position="903"/>
    </location>
</feature>
<dbReference type="Pfam" id="PF03154">
    <property type="entry name" value="Atrophin-1"/>
    <property type="match status" value="3"/>
</dbReference>
<feature type="compositionally biased region" description="Basic and acidic residues" evidence="9">
    <location>
        <begin position="747"/>
        <end position="758"/>
    </location>
</feature>
<feature type="compositionally biased region" description="Basic residues" evidence="9">
    <location>
        <begin position="1087"/>
        <end position="1110"/>
    </location>
</feature>
<evidence type="ECO:0000256" key="2">
    <source>
        <dbReference type="ARBA" id="ARBA00022499"/>
    </source>
</evidence>
<feature type="compositionally biased region" description="Polar residues" evidence="9">
    <location>
        <begin position="614"/>
        <end position="628"/>
    </location>
</feature>
<feature type="compositionally biased region" description="Polar residues" evidence="9">
    <location>
        <begin position="1066"/>
        <end position="1081"/>
    </location>
</feature>
<feature type="compositionally biased region" description="Low complexity" evidence="9">
    <location>
        <begin position="637"/>
        <end position="655"/>
    </location>
</feature>
<evidence type="ECO:0000256" key="1">
    <source>
        <dbReference type="ARBA" id="ARBA00004123"/>
    </source>
</evidence>
<feature type="compositionally biased region" description="Basic and acidic residues" evidence="9">
    <location>
        <begin position="1443"/>
        <end position="1470"/>
    </location>
</feature>
<comment type="caution">
    <text evidence="10">The sequence shown here is derived from an EMBL/GenBank/DDBJ whole genome shotgun (WGS) entry which is preliminary data.</text>
</comment>
<dbReference type="PANTHER" id="PTHR13859:SF9">
    <property type="entry name" value="ATROPHIN-1"/>
    <property type="match status" value="1"/>
</dbReference>
<feature type="compositionally biased region" description="Low complexity" evidence="9">
    <location>
        <begin position="1396"/>
        <end position="1408"/>
    </location>
</feature>
<evidence type="ECO:0000256" key="5">
    <source>
        <dbReference type="ARBA" id="ARBA00022990"/>
    </source>
</evidence>
<feature type="compositionally biased region" description="Polar residues" evidence="9">
    <location>
        <begin position="907"/>
        <end position="925"/>
    </location>
</feature>
<dbReference type="InterPro" id="IPR002951">
    <property type="entry name" value="Atrophin-like"/>
</dbReference>
<keyword evidence="3" id="KW-0597">Phosphoprotein</keyword>
<feature type="compositionally biased region" description="Basic and acidic residues" evidence="9">
    <location>
        <begin position="493"/>
        <end position="504"/>
    </location>
</feature>
<evidence type="ECO:0000256" key="3">
    <source>
        <dbReference type="ARBA" id="ARBA00022553"/>
    </source>
</evidence>
<dbReference type="PANTHER" id="PTHR13859">
    <property type="entry name" value="ATROPHIN-RELATED"/>
    <property type="match status" value="1"/>
</dbReference>
<reference evidence="10 11" key="1">
    <citation type="journal article" date="2019" name="Sci. Data">
        <title>Hybrid genome assembly and annotation of Danionella translucida.</title>
        <authorList>
            <person name="Kadobianskyi M."/>
            <person name="Schulze L."/>
            <person name="Schuelke M."/>
            <person name="Judkewitz B."/>
        </authorList>
    </citation>
    <scope>NUCLEOTIDE SEQUENCE [LARGE SCALE GENOMIC DNA]</scope>
    <source>
        <strain evidence="10 11">Bolton</strain>
    </source>
</reference>
<evidence type="ECO:0000256" key="4">
    <source>
        <dbReference type="ARBA" id="ARBA00022843"/>
    </source>
</evidence>
<feature type="compositionally biased region" description="Low complexity" evidence="9">
    <location>
        <begin position="1358"/>
        <end position="1381"/>
    </location>
</feature>
<sequence length="1696" mass="179116">PRVPLRSASLARPSVTLRKSASLLDGGAGEGQREKGVGKNQTTSGCGQRKKERERERETRIAGYYRCQLAVDVGEGVVKKGGVDVHTLTPLKQSAITDKQTGGEDLVVGRFSRRAQGHDSSESEGDDHVPLPKRQKVQDATSNPPAPTLSSSTSTSAPAPASSNSQSRESDNEDGQSQGSRSSVGGSLANSSSSISSGRDIDQDNRSSSPSLSASPLASLDSESDSPESPKHGDKNKGESSKSVADGRKDLDMCEDGKPGDQRESERGTEGDVSLLKSSSSPYTPHHIMIDDTNETSSNRKVLFPIDSKVANKLEYTNPGAAEMLHTSSRIQAKAGTHCGKPGVGGADYSHGNSNVSHTPTLPPPPALKPLEVGQNAPGGESKADKPVKGDKSVPPSLLPQSSTVPQQIPPPNTHLYSPTSWSGGPPSNCPSNWGYVRYQGSHHTHPSQQPPVQQQLPSVYNSPSSTRHSSHPAYLPHPHPHKEYLPRYSTTAERERAGREFSSRDFSNSSIPSVGPPSHVGRDLVNSGPSQSREYASNRDEPPGPLSGREFGSGFRDRERGNGRDFPLQSQQIQAQSREFGSENTGGGASHAKDKESRWGELPSQIKEKGNSYPGNSSQTPVVTPSSGLPLASPVSRDPSSSPHTSSGHSSFSSATRDYPSPLDINVQGHSPQTPSNAPDLPPPSHYLREYPPPPPGSTPSSAPLSGVPKEFPSPPGLASNLTREYHGASHAHQSHYPTQTALPVQHRDVEREKEHTPSALHSNRSHPPSLSPSPSGSGHGHSVSTSYPAPPLPSSNSSHAQPPHMTSLPTSHPRQGPNSSSSQTPPTPLSPLPSPSNNPLSEFTSFPLTSPASVPLPASNVSTSCPSACRPTPCQGTLSTHPPFSSSYHSNGNHGNSNSSGIAPNVSNNTSTPSLEPSPQNTKLPHVGNPSLNNSTSNSSASFGGDSHSNASSVSVLPPVIKEEPVEEREESESPPPVLRSPSPEPKPVDIPIHASQSARFHRVLDRGNGNSCARSDVLFVPLDGSKLWKKRNEAIERARREQKESGANANLGAPGTRPGLFFPSSSSILLDPTSPSVNPSHPAAHPHSHPSHHAPHHHPIHPSHHLHPSLSHSIPHSLLLPSMAGGSPVVGGPQSALGIGLGGPYLGPDTPALRTLSEYARPHAMSPLSAATRAQAHHPHLHHHPHSHLHAHHQAHPHVHPSFFLSQFQNPALAHPHHLPPDAATAAAILGFLYGGGLEGGPAHPGPGPGPGGLAGTGLGGVGFPHQRERVKPGFEFKSEERVYTAGALADPAIALSHAHSHAHSHSLLLGGGAGGGAPGSEVALYGTTTPPGPPPQALAAAARNPNPAPPTLSVPPSSSILPASLPTHQAPVGAPVIPAAPPPQAPPPPPSQTSSSNHHPSPHSTFPAPHPSCQAPSLPTQAPPSERYPTPVRTPPSTERARSGDRERVIPAAERDRERDRERERPGTGGGGTGGGTTAPGATGGGGAGDSISRLQMLNVTPHHHQHSHIHSHLHLHQQDTAAGGVHPLMDPLASGSPLTRLPYPGAALGPPILAHSLTDGEVLRQQLFGGPFREMPQSSSLGGSISAAHQLQAMQQAQNAEIQFQRLALEQQWIHHHHHHSLTQDEYYRKSVRSERVSMKEMMHEMIFFLNFLHHFSMRLIIDLDVQLFVACHCSKRTPESIKHEETKHES</sequence>
<evidence type="ECO:0000256" key="8">
    <source>
        <dbReference type="ARBA" id="ARBA00023242"/>
    </source>
</evidence>
<feature type="compositionally biased region" description="Low complexity" evidence="9">
    <location>
        <begin position="763"/>
        <end position="788"/>
    </location>
</feature>